<evidence type="ECO:0000313" key="2">
    <source>
        <dbReference type="Proteomes" id="UP000004470"/>
    </source>
</evidence>
<dbReference type="eggNOG" id="COG1216">
    <property type="taxonomic scope" value="Bacteria"/>
</dbReference>
<keyword evidence="2" id="KW-1185">Reference proteome</keyword>
<reference evidence="1" key="1">
    <citation type="submission" date="2010-07" db="EMBL/GenBank/DDBJ databases">
        <authorList>
            <person name="Muzny D."/>
            <person name="Qin X."/>
            <person name="Deng J."/>
            <person name="Jiang H."/>
            <person name="Liu Y."/>
            <person name="Qu J."/>
            <person name="Song X.-Z."/>
            <person name="Zhang L."/>
            <person name="Thornton R."/>
            <person name="Coyle M."/>
            <person name="Francisco L."/>
            <person name="Jackson L."/>
            <person name="Javaid M."/>
            <person name="Korchina V."/>
            <person name="Kovar C."/>
            <person name="Mata R."/>
            <person name="Mathew T."/>
            <person name="Ngo R."/>
            <person name="Nguyen L."/>
            <person name="Nguyen N."/>
            <person name="Okwuonu G."/>
            <person name="Ongeri F."/>
            <person name="Pham C."/>
            <person name="Simmons D."/>
            <person name="Wilczek-Boney K."/>
            <person name="Hale W."/>
            <person name="Jakkamsetti A."/>
            <person name="Pham P."/>
            <person name="Ruth R."/>
            <person name="San Lucas F."/>
            <person name="Warren J."/>
            <person name="Zhang J."/>
            <person name="Zhao Z."/>
            <person name="Zhou C."/>
            <person name="Zhu D."/>
            <person name="Lee S."/>
            <person name="Bess C."/>
            <person name="Blankenburg K."/>
            <person name="Forbes L."/>
            <person name="Fu Q."/>
            <person name="Gubbala S."/>
            <person name="Hirani K."/>
            <person name="Jayaseelan J.C."/>
            <person name="Lara F."/>
            <person name="Munidasa M."/>
            <person name="Palculict T."/>
            <person name="Patil S."/>
            <person name="Pu L.-L."/>
            <person name="Saada N."/>
            <person name="Tang L."/>
            <person name="Weissenberger G."/>
            <person name="Zhu Y."/>
            <person name="Hemphill L."/>
            <person name="Shang Y."/>
            <person name="Youmans B."/>
            <person name="Ayvaz T."/>
            <person name="Ross M."/>
            <person name="Santibanez J."/>
            <person name="Aqrawi P."/>
            <person name="Gross S."/>
            <person name="Joshi V."/>
            <person name="Fowler G."/>
            <person name="Nazareth L."/>
            <person name="Reid J."/>
            <person name="Worley K."/>
            <person name="Petrosino J."/>
            <person name="Highlander S."/>
            <person name="Gibbs R."/>
        </authorList>
    </citation>
    <scope>NUCLEOTIDE SEQUENCE [LARGE SCALE GENOMIC DNA]</scope>
    <source>
        <strain evidence="1">DSM 20284</strain>
    </source>
</reference>
<comment type="caution">
    <text evidence="1">The sequence shown here is derived from an EMBL/GenBank/DDBJ whole genome shotgun (WGS) entry which is preliminary data.</text>
</comment>
<dbReference type="EMBL" id="AEEG01000003">
    <property type="protein sequence ID" value="EFL95776.1"/>
    <property type="molecule type" value="Genomic_DNA"/>
</dbReference>
<protein>
    <submittedName>
        <fullName evidence="1">Uncharacterized protein</fullName>
    </submittedName>
</protein>
<sequence length="249" mass="28857">MREFYMKVEPNVVISEFIVNMTDDLYHKDNSKIDISEKVKKQADSLANFKVPYYVLTNGPSQENLEKGLTITHVDLFEHYPDLTLYFYRILMAFDFLKDHPEIEKAALTDAGDVTMLNYPFDSVREGILYIGDETSSLFNTAIIINSDAPTYMKDFIWENNNLPILNLGIMVGTRDVLIEYLGIMVKLITEAEVKIKQGDDSYRLGKFEMLISNYVAYRYFSNRLIHGREVSTIFNGHQEISSAWFKHK</sequence>
<proteinExistence type="predicted"/>
<dbReference type="HOGENOM" id="CLU_099833_0_0_9"/>
<organism evidence="1 2">
    <name type="scientific">Pediococcus acidilactici DSM 20284</name>
    <dbReference type="NCBI Taxonomy" id="862514"/>
    <lineage>
        <taxon>Bacteria</taxon>
        <taxon>Bacillati</taxon>
        <taxon>Bacillota</taxon>
        <taxon>Bacilli</taxon>
        <taxon>Lactobacillales</taxon>
        <taxon>Lactobacillaceae</taxon>
        <taxon>Pediococcus</taxon>
        <taxon>Pediococcus acidilactici group</taxon>
    </lineage>
</organism>
<name>E0NF82_PEDAC</name>
<accession>E0NF82</accession>
<dbReference type="AlphaFoldDB" id="E0NF82"/>
<dbReference type="Proteomes" id="UP000004470">
    <property type="component" value="Unassembled WGS sequence"/>
</dbReference>
<gene>
    <name evidence="1" type="ORF">HMPREF0623_0812</name>
</gene>
<evidence type="ECO:0000313" key="1">
    <source>
        <dbReference type="EMBL" id="EFL95776.1"/>
    </source>
</evidence>